<evidence type="ECO:0000313" key="8">
    <source>
        <dbReference type="Proteomes" id="UP001313282"/>
    </source>
</evidence>
<dbReference type="InterPro" id="IPR027310">
    <property type="entry name" value="Profilin_CS"/>
</dbReference>
<keyword evidence="3" id="KW-0963">Cytoplasm</keyword>
<reference evidence="7 8" key="1">
    <citation type="submission" date="2019-10" db="EMBL/GenBank/DDBJ databases">
        <authorList>
            <person name="Palmer J.M."/>
        </authorList>
    </citation>
    <scope>NUCLEOTIDE SEQUENCE [LARGE SCALE GENOMIC DNA]</scope>
    <source>
        <strain evidence="7 8">TWF718</strain>
    </source>
</reference>
<sequence>MSWQAYIDTSLVGTGNIDKAVILSAAGDSVWAVTPGFEVKPEEVKAIVGNLPRFGNDSPFFQTGIHIGGEKYVNVMHDDEHVYARQKKEGLVIVKTNQALIIAHHPETGDRGKAVATTKALSDYLKGVGY</sequence>
<evidence type="ECO:0000313" key="7">
    <source>
        <dbReference type="EMBL" id="KAK6347782.1"/>
    </source>
</evidence>
<dbReference type="GO" id="GO:0005938">
    <property type="term" value="C:cell cortex"/>
    <property type="evidence" value="ECO:0007669"/>
    <property type="project" value="TreeGrafter"/>
</dbReference>
<evidence type="ECO:0000256" key="3">
    <source>
        <dbReference type="ARBA" id="ARBA00022490"/>
    </source>
</evidence>
<dbReference type="Gene3D" id="3.30.450.30">
    <property type="entry name" value="Dynein light chain 2a, cytoplasmic"/>
    <property type="match status" value="1"/>
</dbReference>
<evidence type="ECO:0000256" key="2">
    <source>
        <dbReference type="ARBA" id="ARBA00010058"/>
    </source>
</evidence>
<protein>
    <recommendedName>
        <fullName evidence="6">Profilin</fullName>
    </recommendedName>
</protein>
<dbReference type="PROSITE" id="PS00414">
    <property type="entry name" value="PROFILIN"/>
    <property type="match status" value="1"/>
</dbReference>
<name>A0AAN8MZ80_9PEZI</name>
<accession>A0AAN8MZ80</accession>
<dbReference type="Proteomes" id="UP001313282">
    <property type="component" value="Unassembled WGS sequence"/>
</dbReference>
<dbReference type="PANTHER" id="PTHR11604:SF0">
    <property type="entry name" value="PROFILIN"/>
    <property type="match status" value="1"/>
</dbReference>
<dbReference type="InterPro" id="IPR005455">
    <property type="entry name" value="PFN_euk"/>
</dbReference>
<evidence type="ECO:0000256" key="5">
    <source>
        <dbReference type="ARBA" id="ARBA00023212"/>
    </source>
</evidence>
<organism evidence="7 8">
    <name type="scientific">Orbilia javanica</name>
    <dbReference type="NCBI Taxonomy" id="47235"/>
    <lineage>
        <taxon>Eukaryota</taxon>
        <taxon>Fungi</taxon>
        <taxon>Dikarya</taxon>
        <taxon>Ascomycota</taxon>
        <taxon>Pezizomycotina</taxon>
        <taxon>Orbiliomycetes</taxon>
        <taxon>Orbiliales</taxon>
        <taxon>Orbiliaceae</taxon>
        <taxon>Orbilia</taxon>
    </lineage>
</organism>
<evidence type="ECO:0000256" key="6">
    <source>
        <dbReference type="RuleBase" id="RU003909"/>
    </source>
</evidence>
<dbReference type="SUPFAM" id="SSF55770">
    <property type="entry name" value="Profilin (actin-binding protein)"/>
    <property type="match status" value="1"/>
</dbReference>
<dbReference type="Pfam" id="PF00235">
    <property type="entry name" value="Profilin"/>
    <property type="match status" value="1"/>
</dbReference>
<dbReference type="InterPro" id="IPR048278">
    <property type="entry name" value="PFN"/>
</dbReference>
<dbReference type="CDD" id="cd00148">
    <property type="entry name" value="PROF"/>
    <property type="match status" value="1"/>
</dbReference>
<dbReference type="SMART" id="SM00392">
    <property type="entry name" value="PROF"/>
    <property type="match status" value="1"/>
</dbReference>
<proteinExistence type="inferred from homology"/>
<comment type="caution">
    <text evidence="7">The sequence shown here is derived from an EMBL/GenBank/DDBJ whole genome shotgun (WGS) entry which is preliminary data.</text>
</comment>
<dbReference type="GO" id="GO:0005856">
    <property type="term" value="C:cytoskeleton"/>
    <property type="evidence" value="ECO:0007669"/>
    <property type="project" value="UniProtKB-SubCell"/>
</dbReference>
<keyword evidence="8" id="KW-1185">Reference proteome</keyword>
<gene>
    <name evidence="7" type="primary">PFY1_2</name>
    <name evidence="7" type="ORF">TWF718_005608</name>
</gene>
<dbReference type="InterPro" id="IPR036140">
    <property type="entry name" value="PFN_sf"/>
</dbReference>
<comment type="subcellular location">
    <subcellularLocation>
        <location evidence="1">Cytoplasm</location>
        <location evidence="1">Cytoskeleton</location>
    </subcellularLocation>
</comment>
<evidence type="ECO:0000256" key="4">
    <source>
        <dbReference type="ARBA" id="ARBA00023203"/>
    </source>
</evidence>
<dbReference type="AlphaFoldDB" id="A0AAN8MZ80"/>
<keyword evidence="5" id="KW-0206">Cytoskeleton</keyword>
<dbReference type="PRINTS" id="PR00392">
    <property type="entry name" value="PROFILIN"/>
</dbReference>
<comment type="similarity">
    <text evidence="2 6">Belongs to the profilin family.</text>
</comment>
<dbReference type="PANTHER" id="PTHR11604">
    <property type="entry name" value="PROFILIN"/>
    <property type="match status" value="1"/>
</dbReference>
<dbReference type="GO" id="GO:0003785">
    <property type="term" value="F:actin monomer binding"/>
    <property type="evidence" value="ECO:0007669"/>
    <property type="project" value="TreeGrafter"/>
</dbReference>
<keyword evidence="4 6" id="KW-0009">Actin-binding</keyword>
<dbReference type="EMBL" id="JAVHNR010000003">
    <property type="protein sequence ID" value="KAK6347782.1"/>
    <property type="molecule type" value="Genomic_DNA"/>
</dbReference>
<evidence type="ECO:0000256" key="1">
    <source>
        <dbReference type="ARBA" id="ARBA00004245"/>
    </source>
</evidence>